<accession>A0ABY6P1L0</accession>
<evidence type="ECO:0000313" key="1">
    <source>
        <dbReference type="EMBL" id="UZJ25028.1"/>
    </source>
</evidence>
<dbReference type="Gene3D" id="1.50.10.20">
    <property type="match status" value="1"/>
</dbReference>
<proteinExistence type="predicted"/>
<dbReference type="InterPro" id="IPR008928">
    <property type="entry name" value="6-hairpin_glycosidase_sf"/>
</dbReference>
<dbReference type="PANTHER" id="PTHR47791:SF3">
    <property type="entry name" value="MEIOTICALLY UP-REGULATED GENE 191 PROTEIN"/>
    <property type="match status" value="1"/>
</dbReference>
<dbReference type="EMBL" id="CP110615">
    <property type="protein sequence ID" value="UZJ25028.1"/>
    <property type="molecule type" value="Genomic_DNA"/>
</dbReference>
<dbReference type="InterPro" id="IPR053169">
    <property type="entry name" value="MUG_Protein"/>
</dbReference>
<evidence type="ECO:0000313" key="2">
    <source>
        <dbReference type="Proteomes" id="UP001164965"/>
    </source>
</evidence>
<gene>
    <name evidence="1" type="ORF">RHODO2019_00485</name>
</gene>
<reference evidence="1" key="1">
    <citation type="submission" date="2022-10" db="EMBL/GenBank/DDBJ databases">
        <title>Rhodococcus sp.75.</title>
        <authorList>
            <person name="Sun M."/>
        </authorList>
    </citation>
    <scope>NUCLEOTIDE SEQUENCE</scope>
    <source>
        <strain evidence="1">75</strain>
    </source>
</reference>
<name>A0ABY6P1L0_9NOCA</name>
<keyword evidence="2" id="KW-1185">Reference proteome</keyword>
<dbReference type="SUPFAM" id="SSF48208">
    <property type="entry name" value="Six-hairpin glycosidases"/>
    <property type="match status" value="1"/>
</dbReference>
<dbReference type="RefSeq" id="WP_265383134.1">
    <property type="nucleotide sequence ID" value="NZ_CP110615.1"/>
</dbReference>
<dbReference type="PANTHER" id="PTHR47791">
    <property type="entry name" value="MEIOTICALLY UP-REGULATED GENE 191 PROTEIN"/>
    <property type="match status" value="1"/>
</dbReference>
<dbReference type="InterPro" id="IPR014512">
    <property type="entry name" value="O_gly_hydro"/>
</dbReference>
<organism evidence="1 2">
    <name type="scientific">Rhodococcus antarcticus</name>
    <dbReference type="NCBI Taxonomy" id="2987751"/>
    <lineage>
        <taxon>Bacteria</taxon>
        <taxon>Bacillati</taxon>
        <taxon>Actinomycetota</taxon>
        <taxon>Actinomycetes</taxon>
        <taxon>Mycobacteriales</taxon>
        <taxon>Nocardiaceae</taxon>
        <taxon>Rhodococcus</taxon>
    </lineage>
</organism>
<dbReference type="Pfam" id="PF03663">
    <property type="entry name" value="Glyco_hydro_76"/>
    <property type="match status" value="1"/>
</dbReference>
<dbReference type="PIRSF" id="PIRSF021505">
    <property type="entry name" value="O_gly_hdrol"/>
    <property type="match status" value="1"/>
</dbReference>
<dbReference type="Proteomes" id="UP001164965">
    <property type="component" value="Chromosome"/>
</dbReference>
<dbReference type="InterPro" id="IPR005198">
    <property type="entry name" value="Glyco_hydro_76"/>
</dbReference>
<protein>
    <submittedName>
        <fullName evidence="1">Fructose-bisphosphate aldolase</fullName>
    </submittedName>
</protein>
<sequence length="356" mass="38716">MREIWSGRADEAERAVLGRHVRRLWALPGTALGVVSHPATPSSRLFARWDYWWQAHLLDCAVDAFDRSPSRERRALVAAVVRGHHVRNGGRWGNDYFDDMAWLGLALQRADEVVGVRQPAAVAELTRTLHGAWSDEAGGGVPWRRGDDFRNVPANGPTAILLARTGDVVRAEATAGWIDERLLDPATGLVLDGLRPGGVLETTVYTYNQGVVLGAETELAVRTDAPVHAERVHRLVAAVAERLATDDVLHTHRGGDGGLFSGILARYLALVARALPGTGEADEQARTTATRLVLRSARSVWAHRAQTPDGAVFGHDWTVPARVPRPGGDEPERDLSVQLGAWMLLEAAARVCDEPV</sequence>